<evidence type="ECO:0000256" key="7">
    <source>
        <dbReference type="ARBA" id="ARBA00022927"/>
    </source>
</evidence>
<keyword evidence="12" id="KW-1185">Reference proteome</keyword>
<gene>
    <name evidence="11" type="ORF">GGR91_001971</name>
</gene>
<keyword evidence="5" id="KW-0997">Cell inner membrane</keyword>
<dbReference type="GO" id="GO:0015627">
    <property type="term" value="C:type II protein secretion system complex"/>
    <property type="evidence" value="ECO:0007669"/>
    <property type="project" value="InterPro"/>
</dbReference>
<comment type="similarity">
    <text evidence="2">Belongs to the GSP M family.</text>
</comment>
<evidence type="ECO:0000256" key="3">
    <source>
        <dbReference type="ARBA" id="ARBA00022448"/>
    </source>
</evidence>
<dbReference type="EMBL" id="JACIEA010000002">
    <property type="protein sequence ID" value="MBB3943713.1"/>
    <property type="molecule type" value="Genomic_DNA"/>
</dbReference>
<dbReference type="InterPro" id="IPR007690">
    <property type="entry name" value="T2SS_GspM"/>
</dbReference>
<evidence type="ECO:0000256" key="6">
    <source>
        <dbReference type="ARBA" id="ARBA00022692"/>
    </source>
</evidence>
<keyword evidence="8 10" id="KW-1133">Transmembrane helix</keyword>
<dbReference type="GO" id="GO:0005886">
    <property type="term" value="C:plasma membrane"/>
    <property type="evidence" value="ECO:0007669"/>
    <property type="project" value="UniProtKB-SubCell"/>
</dbReference>
<keyword evidence="6 10" id="KW-0812">Transmembrane</keyword>
<reference evidence="11 12" key="1">
    <citation type="submission" date="2020-08" db="EMBL/GenBank/DDBJ databases">
        <title>Genomic Encyclopedia of Type Strains, Phase IV (KMG-IV): sequencing the most valuable type-strain genomes for metagenomic binning, comparative biology and taxonomic classification.</title>
        <authorList>
            <person name="Goeker M."/>
        </authorList>
    </citation>
    <scope>NUCLEOTIDE SEQUENCE [LARGE SCALE GENOMIC DNA]</scope>
    <source>
        <strain evidence="11 12">DSM 29050</strain>
    </source>
</reference>
<keyword evidence="3" id="KW-0813">Transport</keyword>
<keyword evidence="4" id="KW-1003">Cell membrane</keyword>
<evidence type="ECO:0000256" key="5">
    <source>
        <dbReference type="ARBA" id="ARBA00022519"/>
    </source>
</evidence>
<sequence>MIAAARMWFAALTRREQWLVGSAGGLTAFVVLVFGIIMPVLSAVEQAKLDHDTAVQRRGRIVATVDAALAKPRVASATAPANIDVLITQSAGEKGFDIITSGNAAPGQMRFRIDQARAPAFLAWLTELESQNVTVSGLTLRTGTNGSVTVDAQLQQDAP</sequence>
<dbReference type="SUPFAM" id="SSF103054">
    <property type="entry name" value="General secretion pathway protein M, EpsM"/>
    <property type="match status" value="1"/>
</dbReference>
<accession>A0A840B1A8</accession>
<comment type="caution">
    <text evidence="11">The sequence shown here is derived from an EMBL/GenBank/DDBJ whole genome shotgun (WGS) entry which is preliminary data.</text>
</comment>
<dbReference type="Gene3D" id="3.30.1360.100">
    <property type="entry name" value="General secretion pathway protein M, EpsM"/>
    <property type="match status" value="1"/>
</dbReference>
<dbReference type="AlphaFoldDB" id="A0A840B1A8"/>
<dbReference type="Proteomes" id="UP000581447">
    <property type="component" value="Unassembled WGS sequence"/>
</dbReference>
<evidence type="ECO:0000256" key="10">
    <source>
        <dbReference type="SAM" id="Phobius"/>
    </source>
</evidence>
<organism evidence="11 12">
    <name type="scientific">Sphingorhabdus rigui</name>
    <dbReference type="NCBI Taxonomy" id="1282858"/>
    <lineage>
        <taxon>Bacteria</taxon>
        <taxon>Pseudomonadati</taxon>
        <taxon>Pseudomonadota</taxon>
        <taxon>Alphaproteobacteria</taxon>
        <taxon>Sphingomonadales</taxon>
        <taxon>Sphingomonadaceae</taxon>
        <taxon>Sphingorhabdus</taxon>
    </lineage>
</organism>
<feature type="transmembrane region" description="Helical" evidence="10">
    <location>
        <begin position="18"/>
        <end position="41"/>
    </location>
</feature>
<proteinExistence type="inferred from homology"/>
<evidence type="ECO:0000256" key="1">
    <source>
        <dbReference type="ARBA" id="ARBA00004377"/>
    </source>
</evidence>
<dbReference type="Pfam" id="PF04612">
    <property type="entry name" value="T2SSM"/>
    <property type="match status" value="1"/>
</dbReference>
<dbReference type="RefSeq" id="WP_183941989.1">
    <property type="nucleotide sequence ID" value="NZ_BAABBG010000005.1"/>
</dbReference>
<evidence type="ECO:0000256" key="8">
    <source>
        <dbReference type="ARBA" id="ARBA00022989"/>
    </source>
</evidence>
<dbReference type="InterPro" id="IPR023229">
    <property type="entry name" value="T2SS_M_periplasmic_sf"/>
</dbReference>
<dbReference type="GO" id="GO:0015628">
    <property type="term" value="P:protein secretion by the type II secretion system"/>
    <property type="evidence" value="ECO:0007669"/>
    <property type="project" value="InterPro"/>
</dbReference>
<evidence type="ECO:0000313" key="12">
    <source>
        <dbReference type="Proteomes" id="UP000581447"/>
    </source>
</evidence>
<name>A0A840B1A8_9SPHN</name>
<protein>
    <submittedName>
        <fullName evidence="11">General secretion pathway protein M</fullName>
    </submittedName>
</protein>
<evidence type="ECO:0000256" key="9">
    <source>
        <dbReference type="ARBA" id="ARBA00023136"/>
    </source>
</evidence>
<evidence type="ECO:0000256" key="2">
    <source>
        <dbReference type="ARBA" id="ARBA00010637"/>
    </source>
</evidence>
<evidence type="ECO:0000256" key="4">
    <source>
        <dbReference type="ARBA" id="ARBA00022475"/>
    </source>
</evidence>
<keyword evidence="7" id="KW-0653">Protein transport</keyword>
<comment type="subcellular location">
    <subcellularLocation>
        <location evidence="1">Cell inner membrane</location>
        <topology evidence="1">Single-pass membrane protein</topology>
    </subcellularLocation>
</comment>
<keyword evidence="9 10" id="KW-0472">Membrane</keyword>
<evidence type="ECO:0000313" key="11">
    <source>
        <dbReference type="EMBL" id="MBB3943713.1"/>
    </source>
</evidence>